<feature type="compositionally biased region" description="Basic and acidic residues" evidence="1">
    <location>
        <begin position="1"/>
        <end position="20"/>
    </location>
</feature>
<sequence length="150" mass="16753">MRKNKVTSESKAGKSKENKLPGEYPPSEDIMNPINDAERVHVDLDNLSLSRATPIEVVKDAPRPLDNESNLTEEDKEALGPKDLSLDGGDDEQLKHRKWPVDFTARDLDIPGSELDDRNEMVGSEDEENNSYSLGGDGKEKLEEDPTKTY</sequence>
<accession>A0A1T5JKK1</accession>
<name>A0A1T5JKK1_9BACT</name>
<reference evidence="2 3" key="1">
    <citation type="submission" date="2017-02" db="EMBL/GenBank/DDBJ databases">
        <authorList>
            <person name="Peterson S.W."/>
        </authorList>
    </citation>
    <scope>NUCLEOTIDE SEQUENCE [LARGE SCALE GENOMIC DNA]</scope>
    <source>
        <strain evidence="2 3">DSM 25262</strain>
    </source>
</reference>
<evidence type="ECO:0000313" key="2">
    <source>
        <dbReference type="EMBL" id="SKC51980.1"/>
    </source>
</evidence>
<dbReference type="STRING" id="688867.SAMN05660236_1201"/>
<feature type="compositionally biased region" description="Basic and acidic residues" evidence="1">
    <location>
        <begin position="137"/>
        <end position="150"/>
    </location>
</feature>
<protein>
    <submittedName>
        <fullName evidence="2">Uncharacterized protein</fullName>
    </submittedName>
</protein>
<gene>
    <name evidence="2" type="ORF">SAMN05660236_1201</name>
</gene>
<feature type="region of interest" description="Disordered" evidence="1">
    <location>
        <begin position="1"/>
        <end position="36"/>
    </location>
</feature>
<proteinExistence type="predicted"/>
<dbReference type="OrthoDB" id="680877at2"/>
<dbReference type="RefSeq" id="WP_079685755.1">
    <property type="nucleotide sequence ID" value="NZ_FUZU01000001.1"/>
</dbReference>
<dbReference type="EMBL" id="FUZU01000001">
    <property type="protein sequence ID" value="SKC51980.1"/>
    <property type="molecule type" value="Genomic_DNA"/>
</dbReference>
<feature type="compositionally biased region" description="Basic and acidic residues" evidence="1">
    <location>
        <begin position="104"/>
        <end position="120"/>
    </location>
</feature>
<evidence type="ECO:0000313" key="3">
    <source>
        <dbReference type="Proteomes" id="UP000190961"/>
    </source>
</evidence>
<organism evidence="2 3">
    <name type="scientific">Ohtaekwangia koreensis</name>
    <dbReference type="NCBI Taxonomy" id="688867"/>
    <lineage>
        <taxon>Bacteria</taxon>
        <taxon>Pseudomonadati</taxon>
        <taxon>Bacteroidota</taxon>
        <taxon>Cytophagia</taxon>
        <taxon>Cytophagales</taxon>
        <taxon>Fulvivirgaceae</taxon>
        <taxon>Ohtaekwangia</taxon>
    </lineage>
</organism>
<dbReference type="Proteomes" id="UP000190961">
    <property type="component" value="Unassembled WGS sequence"/>
</dbReference>
<evidence type="ECO:0000256" key="1">
    <source>
        <dbReference type="SAM" id="MobiDB-lite"/>
    </source>
</evidence>
<keyword evidence="3" id="KW-1185">Reference proteome</keyword>
<feature type="region of interest" description="Disordered" evidence="1">
    <location>
        <begin position="49"/>
        <end position="150"/>
    </location>
</feature>
<feature type="compositionally biased region" description="Basic and acidic residues" evidence="1">
    <location>
        <begin position="57"/>
        <end position="66"/>
    </location>
</feature>
<dbReference type="AlphaFoldDB" id="A0A1T5JKK1"/>